<keyword evidence="2" id="KW-1185">Reference proteome</keyword>
<dbReference type="InParanoid" id="A0A3N4KKD8"/>
<protein>
    <submittedName>
        <fullName evidence="1">Uncharacterized protein</fullName>
    </submittedName>
</protein>
<accession>A0A3N4KKD8</accession>
<proteinExistence type="predicted"/>
<sequence>MSTEPFTISTADIFTLLSNLSTSIRIPAPTPPTGNAPFRAPPAHTYPLPSFHTGLATPNMLIRRLAPPTPVYCPPAERTDERFRRLVARVWRIVIMLRRAKGSLRFVEVRELLGWAEGWMGMLEEEARGGEQKAVVEELVDGLWGVVEVWGGVRLAVRGQ</sequence>
<gene>
    <name evidence="1" type="ORF">P167DRAFT_547658</name>
</gene>
<organism evidence="1 2">
    <name type="scientific">Morchella conica CCBAS932</name>
    <dbReference type="NCBI Taxonomy" id="1392247"/>
    <lineage>
        <taxon>Eukaryota</taxon>
        <taxon>Fungi</taxon>
        <taxon>Dikarya</taxon>
        <taxon>Ascomycota</taxon>
        <taxon>Pezizomycotina</taxon>
        <taxon>Pezizomycetes</taxon>
        <taxon>Pezizales</taxon>
        <taxon>Morchellaceae</taxon>
        <taxon>Morchella</taxon>
    </lineage>
</organism>
<evidence type="ECO:0000313" key="1">
    <source>
        <dbReference type="EMBL" id="RPB09898.1"/>
    </source>
</evidence>
<reference evidence="1 2" key="1">
    <citation type="journal article" date="2018" name="Nat. Ecol. Evol.">
        <title>Pezizomycetes genomes reveal the molecular basis of ectomycorrhizal truffle lifestyle.</title>
        <authorList>
            <person name="Murat C."/>
            <person name="Payen T."/>
            <person name="Noel B."/>
            <person name="Kuo A."/>
            <person name="Morin E."/>
            <person name="Chen J."/>
            <person name="Kohler A."/>
            <person name="Krizsan K."/>
            <person name="Balestrini R."/>
            <person name="Da Silva C."/>
            <person name="Montanini B."/>
            <person name="Hainaut M."/>
            <person name="Levati E."/>
            <person name="Barry K.W."/>
            <person name="Belfiori B."/>
            <person name="Cichocki N."/>
            <person name="Clum A."/>
            <person name="Dockter R.B."/>
            <person name="Fauchery L."/>
            <person name="Guy J."/>
            <person name="Iotti M."/>
            <person name="Le Tacon F."/>
            <person name="Lindquist E.A."/>
            <person name="Lipzen A."/>
            <person name="Malagnac F."/>
            <person name="Mello A."/>
            <person name="Molinier V."/>
            <person name="Miyauchi S."/>
            <person name="Poulain J."/>
            <person name="Riccioni C."/>
            <person name="Rubini A."/>
            <person name="Sitrit Y."/>
            <person name="Splivallo R."/>
            <person name="Traeger S."/>
            <person name="Wang M."/>
            <person name="Zifcakova L."/>
            <person name="Wipf D."/>
            <person name="Zambonelli A."/>
            <person name="Paolocci F."/>
            <person name="Nowrousian M."/>
            <person name="Ottonello S."/>
            <person name="Baldrian P."/>
            <person name="Spatafora J.W."/>
            <person name="Henrissat B."/>
            <person name="Nagy L.G."/>
            <person name="Aury J.M."/>
            <person name="Wincker P."/>
            <person name="Grigoriev I.V."/>
            <person name="Bonfante P."/>
            <person name="Martin F.M."/>
        </authorList>
    </citation>
    <scope>NUCLEOTIDE SEQUENCE [LARGE SCALE GENOMIC DNA]</scope>
    <source>
        <strain evidence="1 2">CCBAS932</strain>
    </source>
</reference>
<dbReference type="Proteomes" id="UP000277580">
    <property type="component" value="Unassembled WGS sequence"/>
</dbReference>
<dbReference type="AlphaFoldDB" id="A0A3N4KKD8"/>
<name>A0A3N4KKD8_9PEZI</name>
<evidence type="ECO:0000313" key="2">
    <source>
        <dbReference type="Proteomes" id="UP000277580"/>
    </source>
</evidence>
<dbReference type="EMBL" id="ML119147">
    <property type="protein sequence ID" value="RPB09898.1"/>
    <property type="molecule type" value="Genomic_DNA"/>
</dbReference>